<evidence type="ECO:0000313" key="2">
    <source>
        <dbReference type="Proteomes" id="UP000234790"/>
    </source>
</evidence>
<gene>
    <name evidence="1" type="ORF">SMONO_v1c00780</name>
</gene>
<dbReference type="OrthoDB" id="389793at2"/>
<dbReference type="KEGG" id="smoo:SMONO_v1c00780"/>
<reference evidence="1 2" key="1">
    <citation type="submission" date="2017-12" db="EMBL/GenBank/DDBJ databases">
        <title>Complete genome sequence of Spiroplasma monobiae MQ-1 (ATCC 33825).</title>
        <authorList>
            <person name="Tsai Y.-M."/>
            <person name="Lo W.-S."/>
            <person name="Wu P.-S."/>
            <person name="Cho S.-T."/>
            <person name="Kuo C.-H."/>
        </authorList>
    </citation>
    <scope>NUCLEOTIDE SEQUENCE [LARGE SCALE GENOMIC DNA]</scope>
    <source>
        <strain evidence="1 2">MQ-1</strain>
    </source>
</reference>
<dbReference type="RefSeq" id="WP_101780384.1">
    <property type="nucleotide sequence ID" value="NZ_CP025543.1"/>
</dbReference>
<protein>
    <submittedName>
        <fullName evidence="1">Uncharacterized protein</fullName>
    </submittedName>
</protein>
<dbReference type="Proteomes" id="UP000234790">
    <property type="component" value="Chromosome"/>
</dbReference>
<proteinExistence type="predicted"/>
<keyword evidence="2" id="KW-1185">Reference proteome</keyword>
<organism evidence="1 2">
    <name type="scientific">Spiroplasma monobiae MQ-1</name>
    <dbReference type="NCBI Taxonomy" id="1336748"/>
    <lineage>
        <taxon>Bacteria</taxon>
        <taxon>Bacillati</taxon>
        <taxon>Mycoplasmatota</taxon>
        <taxon>Mollicutes</taxon>
        <taxon>Entomoplasmatales</taxon>
        <taxon>Spiroplasmataceae</taxon>
        <taxon>Spiroplasma</taxon>
    </lineage>
</organism>
<evidence type="ECO:0000313" key="1">
    <source>
        <dbReference type="EMBL" id="AUM62331.1"/>
    </source>
</evidence>
<dbReference type="EMBL" id="CP025543">
    <property type="protein sequence ID" value="AUM62331.1"/>
    <property type="molecule type" value="Genomic_DNA"/>
</dbReference>
<sequence>MSKNLNNTIEILDMSKYSLDDLEKLLKEQKTIILALEKGEHVSNSLNLGYSEYLKANIELKEISENCGTCGCGKPANILVYVWR</sequence>
<dbReference type="AlphaFoldDB" id="A0A2K9LTX4"/>
<accession>A0A2K9LTX4</accession>
<name>A0A2K9LTX4_SPISQ</name>